<evidence type="ECO:0000313" key="2">
    <source>
        <dbReference type="EMBL" id="VDL96406.1"/>
    </source>
</evidence>
<proteinExistence type="predicted"/>
<organism evidence="4">
    <name type="scientific">Schistocephalus solidus</name>
    <name type="common">Tapeworm</name>
    <dbReference type="NCBI Taxonomy" id="70667"/>
    <lineage>
        <taxon>Eukaryota</taxon>
        <taxon>Metazoa</taxon>
        <taxon>Spiralia</taxon>
        <taxon>Lophotrochozoa</taxon>
        <taxon>Platyhelminthes</taxon>
        <taxon>Cestoda</taxon>
        <taxon>Eucestoda</taxon>
        <taxon>Diphyllobothriidea</taxon>
        <taxon>Diphyllobothriidae</taxon>
        <taxon>Schistocephalus</taxon>
    </lineage>
</organism>
<accession>A0A183T0M3</accession>
<dbReference type="WBParaSite" id="SSLN_0001039401-mRNA-1">
    <property type="protein sequence ID" value="SSLN_0001039401-mRNA-1"/>
    <property type="gene ID" value="SSLN_0001039401"/>
</dbReference>
<reference evidence="2 3" key="2">
    <citation type="submission" date="2018-11" db="EMBL/GenBank/DDBJ databases">
        <authorList>
            <consortium name="Pathogen Informatics"/>
        </authorList>
    </citation>
    <scope>NUCLEOTIDE SEQUENCE [LARGE SCALE GENOMIC DNA]</scope>
    <source>
        <strain evidence="2 3">NST_G2</strain>
    </source>
</reference>
<name>A0A183T0M3_SCHSO</name>
<dbReference type="EMBL" id="UYSU01035602">
    <property type="protein sequence ID" value="VDL96406.1"/>
    <property type="molecule type" value="Genomic_DNA"/>
</dbReference>
<reference evidence="4" key="1">
    <citation type="submission" date="2016-06" db="UniProtKB">
        <authorList>
            <consortium name="WormBaseParasite"/>
        </authorList>
    </citation>
    <scope>IDENTIFICATION</scope>
</reference>
<sequence length="88" mass="9413">MLVITSSAAGRGSQIANYAVVKLNKQQYPPSPSPRHTLQAAREQTAGMEEGASRSGSGALQVNIAPLSLTRFSEQGQLEEVVADYTFF</sequence>
<evidence type="ECO:0000313" key="4">
    <source>
        <dbReference type="WBParaSite" id="SSLN_0001039401-mRNA-1"/>
    </source>
</evidence>
<protein>
    <submittedName>
        <fullName evidence="2 4">Uncharacterized protein</fullName>
    </submittedName>
</protein>
<feature type="region of interest" description="Disordered" evidence="1">
    <location>
        <begin position="26"/>
        <end position="57"/>
    </location>
</feature>
<gene>
    <name evidence="2" type="ORF">SSLN_LOCUS10021</name>
</gene>
<dbReference type="AlphaFoldDB" id="A0A183T0M3"/>
<evidence type="ECO:0000313" key="3">
    <source>
        <dbReference type="Proteomes" id="UP000275846"/>
    </source>
</evidence>
<keyword evidence="3" id="KW-1185">Reference proteome</keyword>
<dbReference type="Proteomes" id="UP000275846">
    <property type="component" value="Unassembled WGS sequence"/>
</dbReference>
<evidence type="ECO:0000256" key="1">
    <source>
        <dbReference type="SAM" id="MobiDB-lite"/>
    </source>
</evidence>